<proteinExistence type="predicted"/>
<sequence>MVWSSALSLLVASPALAPGGLARLAGRWHGFEQRFHASSGRPLPVPEELTPRSDLEWGTAPYGFAAELELEPADGALRAAHQRKLLWSGCFIDGPSQTAERWATARDSASVLETGCWAVGGEACAAAFRALPLAYRAPLAIAALSGEPVLLVELGILSADGTSLCLLHLAHGAPDGGPLVLPPVATFFARSERDGAALAARLGDEAQRRAADSGVASHTPAPSARGKLDLELADGLLLAVRPCVPAAGESRARAPGAAGLADFALTASWRGTCLRVQWRDSAVCTVTAAEELANVSLE</sequence>
<feature type="chain" id="PRO_5035203575" description="Beta-galactosidase" evidence="1">
    <location>
        <begin position="23"/>
        <end position="298"/>
    </location>
</feature>
<protein>
    <recommendedName>
        <fullName evidence="4">Beta-galactosidase</fullName>
    </recommendedName>
</protein>
<feature type="signal peptide" evidence="1">
    <location>
        <begin position="1"/>
        <end position="22"/>
    </location>
</feature>
<dbReference type="OrthoDB" id="10599225at2759"/>
<dbReference type="Proteomes" id="UP000751190">
    <property type="component" value="Unassembled WGS sequence"/>
</dbReference>
<evidence type="ECO:0000313" key="3">
    <source>
        <dbReference type="Proteomes" id="UP000751190"/>
    </source>
</evidence>
<evidence type="ECO:0000313" key="2">
    <source>
        <dbReference type="EMBL" id="KAG8462403.1"/>
    </source>
</evidence>
<comment type="caution">
    <text evidence="2">The sequence shown here is derived from an EMBL/GenBank/DDBJ whole genome shotgun (WGS) entry which is preliminary data.</text>
</comment>
<evidence type="ECO:0008006" key="4">
    <source>
        <dbReference type="Google" id="ProtNLM"/>
    </source>
</evidence>
<keyword evidence="3" id="KW-1185">Reference proteome</keyword>
<dbReference type="AlphaFoldDB" id="A0A8J5XEH2"/>
<name>A0A8J5XEH2_DIALT</name>
<accession>A0A8J5XEH2</accession>
<evidence type="ECO:0000256" key="1">
    <source>
        <dbReference type="SAM" id="SignalP"/>
    </source>
</evidence>
<dbReference type="EMBL" id="JAGTXO010000021">
    <property type="protein sequence ID" value="KAG8462403.1"/>
    <property type="molecule type" value="Genomic_DNA"/>
</dbReference>
<gene>
    <name evidence="2" type="ORF">KFE25_012223</name>
</gene>
<keyword evidence="1" id="KW-0732">Signal</keyword>
<reference evidence="2" key="1">
    <citation type="submission" date="2021-05" db="EMBL/GenBank/DDBJ databases">
        <title>The genome of the haptophyte Pavlova lutheri (Diacronema luteri, Pavlovales) - a model for lipid biosynthesis in eukaryotic algae.</title>
        <authorList>
            <person name="Hulatt C.J."/>
            <person name="Posewitz M.C."/>
        </authorList>
    </citation>
    <scope>NUCLEOTIDE SEQUENCE</scope>
    <source>
        <strain evidence="2">NIVA-4/92</strain>
    </source>
</reference>
<organism evidence="2 3">
    <name type="scientific">Diacronema lutheri</name>
    <name type="common">Unicellular marine alga</name>
    <name type="synonym">Monochrysis lutheri</name>
    <dbReference type="NCBI Taxonomy" id="2081491"/>
    <lineage>
        <taxon>Eukaryota</taxon>
        <taxon>Haptista</taxon>
        <taxon>Haptophyta</taxon>
        <taxon>Pavlovophyceae</taxon>
        <taxon>Pavlovales</taxon>
        <taxon>Pavlovaceae</taxon>
        <taxon>Diacronema</taxon>
    </lineage>
</organism>